<sequence length="228" mass="26139">MKFLLILILIALVYLYLVFGSANAKMVNRAKRGKTPDEKKVVEYFLRQGIARKLTGVMSDDDYVKMVENKANSLGLRQKAVEQTGLDESQIKEIKPINLVGYKFKNAWARNTDTNKNVSSRYEVTWIFFSETQLYMYTYTFDLDQDWHSSLTEEFFYQDVTSVSSSNTSETAKFMESGVEREKTVDTTEVHMVVPGDKMTFAMNGTDLSTANESVQGMKQMLREKKNA</sequence>
<keyword evidence="2" id="KW-1185">Reference proteome</keyword>
<organism evidence="1 2">
    <name type="scientific">Levilactobacillus tangyuanensis</name>
    <dbReference type="NCBI Taxonomy" id="2486021"/>
    <lineage>
        <taxon>Bacteria</taxon>
        <taxon>Bacillati</taxon>
        <taxon>Bacillota</taxon>
        <taxon>Bacilli</taxon>
        <taxon>Lactobacillales</taxon>
        <taxon>Lactobacillaceae</taxon>
        <taxon>Levilactobacillus</taxon>
    </lineage>
</organism>
<name>A0ABW1TQC1_9LACO</name>
<dbReference type="RefSeq" id="WP_125641771.1">
    <property type="nucleotide sequence ID" value="NZ_JBHSSJ010000008.1"/>
</dbReference>
<accession>A0ABW1TQC1</accession>
<gene>
    <name evidence="1" type="ORF">ACFQET_07000</name>
</gene>
<reference evidence="2" key="1">
    <citation type="journal article" date="2019" name="Int. J. Syst. Evol. Microbiol.">
        <title>The Global Catalogue of Microorganisms (GCM) 10K type strain sequencing project: providing services to taxonomists for standard genome sequencing and annotation.</title>
        <authorList>
            <consortium name="The Broad Institute Genomics Platform"/>
            <consortium name="The Broad Institute Genome Sequencing Center for Infectious Disease"/>
            <person name="Wu L."/>
            <person name="Ma J."/>
        </authorList>
    </citation>
    <scope>NUCLEOTIDE SEQUENCE [LARGE SCALE GENOMIC DNA]</scope>
    <source>
        <strain evidence="2">CCM 8907</strain>
    </source>
</reference>
<comment type="caution">
    <text evidence="1">The sequence shown here is derived from an EMBL/GenBank/DDBJ whole genome shotgun (WGS) entry which is preliminary data.</text>
</comment>
<evidence type="ECO:0000313" key="2">
    <source>
        <dbReference type="Proteomes" id="UP001596191"/>
    </source>
</evidence>
<dbReference type="Proteomes" id="UP001596191">
    <property type="component" value="Unassembled WGS sequence"/>
</dbReference>
<protein>
    <submittedName>
        <fullName evidence="1">Uncharacterized protein</fullName>
    </submittedName>
</protein>
<evidence type="ECO:0000313" key="1">
    <source>
        <dbReference type="EMBL" id="MFC6275260.1"/>
    </source>
</evidence>
<proteinExistence type="predicted"/>
<dbReference type="EMBL" id="JBHSSJ010000008">
    <property type="protein sequence ID" value="MFC6275260.1"/>
    <property type="molecule type" value="Genomic_DNA"/>
</dbReference>